<dbReference type="EMBL" id="CP126211">
    <property type="protein sequence ID" value="WIA13261.1"/>
    <property type="molecule type" value="Genomic_DNA"/>
</dbReference>
<reference evidence="2 3" key="1">
    <citation type="submission" date="2023-05" db="EMBL/GenBank/DDBJ databases">
        <title>A 100% complete, gapless, phased diploid assembly of the Scenedesmus obliquus UTEX 3031 genome.</title>
        <authorList>
            <person name="Biondi T.C."/>
            <person name="Hanschen E.R."/>
            <person name="Kwon T."/>
            <person name="Eng W."/>
            <person name="Kruse C.P.S."/>
            <person name="Koehler S.I."/>
            <person name="Kunde Y."/>
            <person name="Gleasner C.D."/>
            <person name="You Mak K.T."/>
            <person name="Polle J."/>
            <person name="Hovde B.T."/>
            <person name="Starkenburg S.R."/>
        </authorList>
    </citation>
    <scope>NUCLEOTIDE SEQUENCE [LARGE SCALE GENOMIC DNA]</scope>
    <source>
        <strain evidence="2 3">DOE0152z</strain>
    </source>
</reference>
<dbReference type="InterPro" id="IPR014751">
    <property type="entry name" value="XRCC4-like_C"/>
</dbReference>
<evidence type="ECO:0000313" key="2">
    <source>
        <dbReference type="EMBL" id="WIA13261.1"/>
    </source>
</evidence>
<accession>A0ABY8TZY4</accession>
<name>A0ABY8TZY4_TETOB</name>
<proteinExistence type="predicted"/>
<evidence type="ECO:0000313" key="3">
    <source>
        <dbReference type="Proteomes" id="UP001244341"/>
    </source>
</evidence>
<keyword evidence="1" id="KW-0175">Coiled coil</keyword>
<dbReference type="SUPFAM" id="SSF58022">
    <property type="entry name" value="XRCC4, C-terminal oligomerization domain"/>
    <property type="match status" value="1"/>
</dbReference>
<dbReference type="Gene3D" id="1.20.5.370">
    <property type="match status" value="1"/>
</dbReference>
<dbReference type="Proteomes" id="UP001244341">
    <property type="component" value="Chromosome 4b"/>
</dbReference>
<feature type="coiled-coil region" evidence="1">
    <location>
        <begin position="79"/>
        <end position="106"/>
    </location>
</feature>
<protein>
    <submittedName>
        <fullName evidence="2">Uncharacterized protein</fullName>
    </submittedName>
</protein>
<evidence type="ECO:0000256" key="1">
    <source>
        <dbReference type="SAM" id="Coils"/>
    </source>
</evidence>
<gene>
    <name evidence="2" type="ORF">OEZ85_006849</name>
</gene>
<sequence>MMRVTPPLQQQQDSSSAIRFIMAHIMSSYSAMKAAMDGSSKAQLLLERSLSDRQQQLQQKTQGWQGKEQALFTKFAMLLNKKSERIQALTDAVQQQARQLEQLQGEEEHNTDDEALAAAYGAETEDDECAAGAACAHVLHVLHVMSCGSR</sequence>
<organism evidence="2 3">
    <name type="scientific">Tetradesmus obliquus</name>
    <name type="common">Green alga</name>
    <name type="synonym">Acutodesmus obliquus</name>
    <dbReference type="NCBI Taxonomy" id="3088"/>
    <lineage>
        <taxon>Eukaryota</taxon>
        <taxon>Viridiplantae</taxon>
        <taxon>Chlorophyta</taxon>
        <taxon>core chlorophytes</taxon>
        <taxon>Chlorophyceae</taxon>
        <taxon>CS clade</taxon>
        <taxon>Sphaeropleales</taxon>
        <taxon>Scenedesmaceae</taxon>
        <taxon>Tetradesmus</taxon>
    </lineage>
</organism>
<keyword evidence="3" id="KW-1185">Reference proteome</keyword>